<proteinExistence type="predicted"/>
<protein>
    <submittedName>
        <fullName evidence="1">Uncharacterized protein</fullName>
    </submittedName>
</protein>
<name>A0A0E9UKM0_ANGAN</name>
<accession>A0A0E9UKM0</accession>
<dbReference type="AlphaFoldDB" id="A0A0E9UKM0"/>
<sequence length="36" mass="3872">MLCVSELRVKCVREEQDAAAIFGESGAFTQSAVGRL</sequence>
<reference evidence="1" key="1">
    <citation type="submission" date="2014-11" db="EMBL/GenBank/DDBJ databases">
        <authorList>
            <person name="Amaro Gonzalez C."/>
        </authorList>
    </citation>
    <scope>NUCLEOTIDE SEQUENCE</scope>
</reference>
<reference evidence="1" key="2">
    <citation type="journal article" date="2015" name="Fish Shellfish Immunol.">
        <title>Early steps in the European eel (Anguilla anguilla)-Vibrio vulnificus interaction in the gills: Role of the RtxA13 toxin.</title>
        <authorList>
            <person name="Callol A."/>
            <person name="Pajuelo D."/>
            <person name="Ebbesson L."/>
            <person name="Teles M."/>
            <person name="MacKenzie S."/>
            <person name="Amaro C."/>
        </authorList>
    </citation>
    <scope>NUCLEOTIDE SEQUENCE</scope>
</reference>
<evidence type="ECO:0000313" key="1">
    <source>
        <dbReference type="EMBL" id="JAH66266.1"/>
    </source>
</evidence>
<dbReference type="EMBL" id="GBXM01042311">
    <property type="protein sequence ID" value="JAH66266.1"/>
    <property type="molecule type" value="Transcribed_RNA"/>
</dbReference>
<organism evidence="1">
    <name type="scientific">Anguilla anguilla</name>
    <name type="common">European freshwater eel</name>
    <name type="synonym">Muraena anguilla</name>
    <dbReference type="NCBI Taxonomy" id="7936"/>
    <lineage>
        <taxon>Eukaryota</taxon>
        <taxon>Metazoa</taxon>
        <taxon>Chordata</taxon>
        <taxon>Craniata</taxon>
        <taxon>Vertebrata</taxon>
        <taxon>Euteleostomi</taxon>
        <taxon>Actinopterygii</taxon>
        <taxon>Neopterygii</taxon>
        <taxon>Teleostei</taxon>
        <taxon>Anguilliformes</taxon>
        <taxon>Anguillidae</taxon>
        <taxon>Anguilla</taxon>
    </lineage>
</organism>